<dbReference type="InterPro" id="IPR000792">
    <property type="entry name" value="Tscrpt_reg_LuxR_C"/>
</dbReference>
<dbReference type="PANTHER" id="PTHR44688">
    <property type="entry name" value="DNA-BINDING TRANSCRIPTIONAL ACTIVATOR DEVR_DOSR"/>
    <property type="match status" value="1"/>
</dbReference>
<dbReference type="PANTHER" id="PTHR44688:SF16">
    <property type="entry name" value="DNA-BINDING TRANSCRIPTIONAL ACTIVATOR DEVR_DOSR"/>
    <property type="match status" value="1"/>
</dbReference>
<dbReference type="PRINTS" id="PR00038">
    <property type="entry name" value="HTHLUXR"/>
</dbReference>
<evidence type="ECO:0000256" key="2">
    <source>
        <dbReference type="ARBA" id="ARBA00023125"/>
    </source>
</evidence>
<keyword evidence="6" id="KW-1185">Reference proteome</keyword>
<evidence type="ECO:0000313" key="6">
    <source>
        <dbReference type="Proteomes" id="UP000050514"/>
    </source>
</evidence>
<proteinExistence type="predicted"/>
<dbReference type="CDD" id="cd06170">
    <property type="entry name" value="LuxR_C_like"/>
    <property type="match status" value="1"/>
</dbReference>
<name>A0A0P6X4F7_9CHLR</name>
<dbReference type="SMART" id="SM00421">
    <property type="entry name" value="HTH_LUXR"/>
    <property type="match status" value="1"/>
</dbReference>
<dbReference type="Proteomes" id="UP000050514">
    <property type="component" value="Unassembled WGS sequence"/>
</dbReference>
<dbReference type="GO" id="GO:0003677">
    <property type="term" value="F:DNA binding"/>
    <property type="evidence" value="ECO:0007669"/>
    <property type="project" value="UniProtKB-KW"/>
</dbReference>
<dbReference type="STRING" id="360411.AC812_07355"/>
<dbReference type="InterPro" id="IPR016032">
    <property type="entry name" value="Sig_transdc_resp-reg_C-effctor"/>
</dbReference>
<sequence>MFYLEKIMTWIICLIEEKVQFLARDERRAEELSAEFRSGKGFPGRLTETLRNKSSWQALPLGEDLLLVVPISQNSSVPKPCNDCPPLTPRQQIILQLLTEGLTAKQIAVRMGLSRRTVFLHLAAIRQRLGVSSTLQAVWKMGGREWRSRKG</sequence>
<accession>A0A0P6X4F7</accession>
<dbReference type="Gene3D" id="1.10.10.10">
    <property type="entry name" value="Winged helix-like DNA-binding domain superfamily/Winged helix DNA-binding domain"/>
    <property type="match status" value="1"/>
</dbReference>
<dbReference type="EMBL" id="LGHJ01000012">
    <property type="protein sequence ID" value="KPL76448.1"/>
    <property type="molecule type" value="Genomic_DNA"/>
</dbReference>
<reference evidence="5 6" key="1">
    <citation type="submission" date="2015-07" db="EMBL/GenBank/DDBJ databases">
        <title>Draft genome of Bellilinea caldifistulae DSM 17877.</title>
        <authorList>
            <person name="Hemp J."/>
            <person name="Ward L.M."/>
            <person name="Pace L.A."/>
            <person name="Fischer W.W."/>
        </authorList>
    </citation>
    <scope>NUCLEOTIDE SEQUENCE [LARGE SCALE GENOMIC DNA]</scope>
    <source>
        <strain evidence="5 6">GOMI-1</strain>
    </source>
</reference>
<dbReference type="PROSITE" id="PS50043">
    <property type="entry name" value="HTH_LUXR_2"/>
    <property type="match status" value="1"/>
</dbReference>
<evidence type="ECO:0000259" key="4">
    <source>
        <dbReference type="PROSITE" id="PS50043"/>
    </source>
</evidence>
<gene>
    <name evidence="5" type="ORF">AC812_07355</name>
</gene>
<dbReference type="Pfam" id="PF00196">
    <property type="entry name" value="GerE"/>
    <property type="match status" value="1"/>
</dbReference>
<keyword evidence="1" id="KW-0805">Transcription regulation</keyword>
<evidence type="ECO:0000313" key="5">
    <source>
        <dbReference type="EMBL" id="KPL76448.1"/>
    </source>
</evidence>
<comment type="caution">
    <text evidence="5">The sequence shown here is derived from an EMBL/GenBank/DDBJ whole genome shotgun (WGS) entry which is preliminary data.</text>
</comment>
<dbReference type="AlphaFoldDB" id="A0A0P6X4F7"/>
<dbReference type="PROSITE" id="PS00622">
    <property type="entry name" value="HTH_LUXR_1"/>
    <property type="match status" value="1"/>
</dbReference>
<evidence type="ECO:0000256" key="3">
    <source>
        <dbReference type="ARBA" id="ARBA00023163"/>
    </source>
</evidence>
<feature type="domain" description="HTH luxR-type" evidence="4">
    <location>
        <begin position="80"/>
        <end position="145"/>
    </location>
</feature>
<dbReference type="SUPFAM" id="SSF46894">
    <property type="entry name" value="C-terminal effector domain of the bipartite response regulators"/>
    <property type="match status" value="1"/>
</dbReference>
<dbReference type="OrthoDB" id="7053960at2"/>
<organism evidence="5 6">
    <name type="scientific">Bellilinea caldifistulae</name>
    <dbReference type="NCBI Taxonomy" id="360411"/>
    <lineage>
        <taxon>Bacteria</taxon>
        <taxon>Bacillati</taxon>
        <taxon>Chloroflexota</taxon>
        <taxon>Anaerolineae</taxon>
        <taxon>Anaerolineales</taxon>
        <taxon>Anaerolineaceae</taxon>
        <taxon>Bellilinea</taxon>
    </lineage>
</organism>
<evidence type="ECO:0000256" key="1">
    <source>
        <dbReference type="ARBA" id="ARBA00023015"/>
    </source>
</evidence>
<dbReference type="GO" id="GO:0006355">
    <property type="term" value="P:regulation of DNA-templated transcription"/>
    <property type="evidence" value="ECO:0007669"/>
    <property type="project" value="InterPro"/>
</dbReference>
<keyword evidence="3" id="KW-0804">Transcription</keyword>
<keyword evidence="2" id="KW-0238">DNA-binding</keyword>
<dbReference type="InterPro" id="IPR036388">
    <property type="entry name" value="WH-like_DNA-bd_sf"/>
</dbReference>
<protein>
    <recommendedName>
        <fullName evidence="4">HTH luxR-type domain-containing protein</fullName>
    </recommendedName>
</protein>